<keyword evidence="14" id="KW-0906">Nuclear pore complex</keyword>
<evidence type="ECO:0000256" key="20">
    <source>
        <dbReference type="ARBA" id="ARBA00068271"/>
    </source>
</evidence>
<keyword evidence="3" id="KW-0813">Transport</keyword>
<comment type="function">
    <text evidence="18">Component of the Nup107-160 subcomplex of the nuclear pore complex (NPC). The Nup107-160 subcomplex is required for the assembly of a functional NPC. The Nup107-160 subcomplex is also required for normal kinetochore microtubule attachment, mitotic progression and chromosome segregation.</text>
</comment>
<evidence type="ECO:0000313" key="23">
    <source>
        <dbReference type="Proteomes" id="UP001152795"/>
    </source>
</evidence>
<dbReference type="SUPFAM" id="SSF50978">
    <property type="entry name" value="WD40 repeat-like"/>
    <property type="match status" value="1"/>
</dbReference>
<accession>A0A7D9IFD0</accession>
<dbReference type="SMART" id="SM00320">
    <property type="entry name" value="WD40"/>
    <property type="match status" value="5"/>
</dbReference>
<evidence type="ECO:0000256" key="5">
    <source>
        <dbReference type="ARBA" id="ARBA00022574"/>
    </source>
</evidence>
<dbReference type="PROSITE" id="PS50294">
    <property type="entry name" value="WD_REPEATS_REGION"/>
    <property type="match status" value="1"/>
</dbReference>
<dbReference type="InterPro" id="IPR015943">
    <property type="entry name" value="WD40/YVTN_repeat-like_dom_sf"/>
</dbReference>
<evidence type="ECO:0000256" key="1">
    <source>
        <dbReference type="ARBA" id="ARBA00004567"/>
    </source>
</evidence>
<comment type="caution">
    <text evidence="22">The sequence shown here is derived from an EMBL/GenBank/DDBJ whole genome shotgun (WGS) entry which is preliminary data.</text>
</comment>
<evidence type="ECO:0000256" key="7">
    <source>
        <dbReference type="ARBA" id="ARBA00022737"/>
    </source>
</evidence>
<evidence type="ECO:0000256" key="18">
    <source>
        <dbReference type="ARBA" id="ARBA00053706"/>
    </source>
</evidence>
<keyword evidence="9" id="KW-0509">mRNA transport</keyword>
<dbReference type="PANTHER" id="PTHR22806">
    <property type="entry name" value="NUCLEOPORIN NUP37 P37 -RELATED"/>
    <property type="match status" value="1"/>
</dbReference>
<dbReference type="InterPro" id="IPR036322">
    <property type="entry name" value="WD40_repeat_dom_sf"/>
</dbReference>
<keyword evidence="6" id="KW-0132">Cell division</keyword>
<dbReference type="OrthoDB" id="340259at2759"/>
<dbReference type="GO" id="GO:0000776">
    <property type="term" value="C:kinetochore"/>
    <property type="evidence" value="ECO:0007669"/>
    <property type="project" value="UniProtKB-KW"/>
</dbReference>
<gene>
    <name evidence="22" type="ORF">PACLA_8A018725</name>
</gene>
<protein>
    <recommendedName>
        <fullName evidence="20">Nucleoporin Nup37</fullName>
    </recommendedName>
    <alternativeName>
        <fullName evidence="21">Nup107-160 subcomplex subunit Nup37</fullName>
    </alternativeName>
</protein>
<evidence type="ECO:0000256" key="16">
    <source>
        <dbReference type="ARBA" id="ARBA00023306"/>
    </source>
</evidence>
<evidence type="ECO:0000313" key="22">
    <source>
        <dbReference type="EMBL" id="CAB4009095.1"/>
    </source>
</evidence>
<proteinExistence type="predicted"/>
<evidence type="ECO:0000256" key="15">
    <source>
        <dbReference type="ARBA" id="ARBA00023242"/>
    </source>
</evidence>
<keyword evidence="10" id="KW-0159">Chromosome partition</keyword>
<keyword evidence="12" id="KW-0653">Protein transport</keyword>
<dbReference type="PANTHER" id="PTHR22806:SF0">
    <property type="entry name" value="NUCLEOPORIN NUP37"/>
    <property type="match status" value="1"/>
</dbReference>
<keyword evidence="4" id="KW-0158">Chromosome</keyword>
<keyword evidence="7" id="KW-0677">Repeat</keyword>
<evidence type="ECO:0000256" key="3">
    <source>
        <dbReference type="ARBA" id="ARBA00022448"/>
    </source>
</evidence>
<comment type="subcellular location">
    <subcellularLocation>
        <location evidence="2">Chromosome</location>
        <location evidence="2">Centromere</location>
        <location evidence="2">Kinetochore</location>
    </subcellularLocation>
    <subcellularLocation>
        <location evidence="1">Nucleus</location>
        <location evidence="1">Nuclear pore complex</location>
    </subcellularLocation>
</comment>
<dbReference type="EMBL" id="CACRXK020006335">
    <property type="protein sequence ID" value="CAB4009095.1"/>
    <property type="molecule type" value="Genomic_DNA"/>
</dbReference>
<name>A0A7D9IFD0_PARCT</name>
<keyword evidence="11" id="KW-0995">Kinetochore</keyword>
<dbReference type="PROSITE" id="PS50082">
    <property type="entry name" value="WD_REPEATS_2"/>
    <property type="match status" value="1"/>
</dbReference>
<evidence type="ECO:0000256" key="4">
    <source>
        <dbReference type="ARBA" id="ARBA00022454"/>
    </source>
</evidence>
<evidence type="ECO:0000256" key="11">
    <source>
        <dbReference type="ARBA" id="ARBA00022838"/>
    </source>
</evidence>
<evidence type="ECO:0000256" key="9">
    <source>
        <dbReference type="ARBA" id="ARBA00022816"/>
    </source>
</evidence>
<keyword evidence="23" id="KW-1185">Reference proteome</keyword>
<dbReference type="PROSITE" id="PS00678">
    <property type="entry name" value="WD_REPEATS_1"/>
    <property type="match status" value="1"/>
</dbReference>
<dbReference type="GO" id="GO:0051028">
    <property type="term" value="P:mRNA transport"/>
    <property type="evidence" value="ECO:0007669"/>
    <property type="project" value="UniProtKB-KW"/>
</dbReference>
<evidence type="ECO:0000256" key="8">
    <source>
        <dbReference type="ARBA" id="ARBA00022776"/>
    </source>
</evidence>
<evidence type="ECO:0000256" key="10">
    <source>
        <dbReference type="ARBA" id="ARBA00022829"/>
    </source>
</evidence>
<dbReference type="Pfam" id="PF00400">
    <property type="entry name" value="WD40"/>
    <property type="match status" value="1"/>
</dbReference>
<keyword evidence="16" id="KW-0131">Cell cycle</keyword>
<dbReference type="InterPro" id="IPR037626">
    <property type="entry name" value="NUP37"/>
</dbReference>
<dbReference type="FunFam" id="2.130.10.10:FF:000168">
    <property type="entry name" value="Nucleoporin Nup37"/>
    <property type="match status" value="1"/>
</dbReference>
<dbReference type="AlphaFoldDB" id="A0A7D9IFD0"/>
<keyword evidence="15" id="KW-0539">Nucleus</keyword>
<evidence type="ECO:0000256" key="19">
    <source>
        <dbReference type="ARBA" id="ARBA00062724"/>
    </source>
</evidence>
<dbReference type="GO" id="GO:0031080">
    <property type="term" value="C:nuclear pore outer ring"/>
    <property type="evidence" value="ECO:0007669"/>
    <property type="project" value="InterPro"/>
</dbReference>
<dbReference type="Gene3D" id="2.130.10.10">
    <property type="entry name" value="YVTN repeat-like/Quinoprotein amine dehydrogenase"/>
    <property type="match status" value="1"/>
</dbReference>
<dbReference type="GO" id="GO:0015031">
    <property type="term" value="P:protein transport"/>
    <property type="evidence" value="ECO:0007669"/>
    <property type="project" value="UniProtKB-KW"/>
</dbReference>
<evidence type="ECO:0000256" key="13">
    <source>
        <dbReference type="ARBA" id="ARBA00023010"/>
    </source>
</evidence>
<keyword evidence="17" id="KW-0137">Centromere</keyword>
<organism evidence="22 23">
    <name type="scientific">Paramuricea clavata</name>
    <name type="common">Red gorgonian</name>
    <name type="synonym">Violescent sea-whip</name>
    <dbReference type="NCBI Taxonomy" id="317549"/>
    <lineage>
        <taxon>Eukaryota</taxon>
        <taxon>Metazoa</taxon>
        <taxon>Cnidaria</taxon>
        <taxon>Anthozoa</taxon>
        <taxon>Octocorallia</taxon>
        <taxon>Malacalcyonacea</taxon>
        <taxon>Plexauridae</taxon>
        <taxon>Paramuricea</taxon>
    </lineage>
</organism>
<keyword evidence="8" id="KW-0498">Mitosis</keyword>
<dbReference type="GO" id="GO:0007059">
    <property type="term" value="P:chromosome segregation"/>
    <property type="evidence" value="ECO:0007669"/>
    <property type="project" value="UniProtKB-KW"/>
</dbReference>
<keyword evidence="5" id="KW-0853">WD repeat</keyword>
<evidence type="ECO:0000256" key="21">
    <source>
        <dbReference type="ARBA" id="ARBA00076652"/>
    </source>
</evidence>
<evidence type="ECO:0000256" key="17">
    <source>
        <dbReference type="ARBA" id="ARBA00023328"/>
    </source>
</evidence>
<dbReference type="InterPro" id="IPR019775">
    <property type="entry name" value="WD40_repeat_CS"/>
</dbReference>
<evidence type="ECO:0000256" key="2">
    <source>
        <dbReference type="ARBA" id="ARBA00004629"/>
    </source>
</evidence>
<sequence>MPVARAGRSSASEEIESTCYFACPEIINAVEFSPYQNTSKLIAYGGESRICIGSCSFDDENLQEFQFEHQVDISHGARVDAIAWSPQSSLDQYPGLLRFCTAGGDKKLRCFSVDLRDNSTVQMLDGHESYINDCVFNPLQGDAIASVSDDHTCRMWDVESGQETALFHLTSPGVSVKWIPNEPNKLLVAQKNGTIRIYDIVSQRPFMSFSTLTSPLKCVDWSTANPIRVGGVVSNEWEIWDISQYSSPQASKEAHIEGACSFRWCKLTDGIFATSGRPGNQVKVFQVGHHKNPVTANLKVGGGLSWHSRLPICAAGGDHAVHLWRLEL</sequence>
<evidence type="ECO:0000256" key="6">
    <source>
        <dbReference type="ARBA" id="ARBA00022618"/>
    </source>
</evidence>
<evidence type="ECO:0000256" key="12">
    <source>
        <dbReference type="ARBA" id="ARBA00022927"/>
    </source>
</evidence>
<evidence type="ECO:0000256" key="14">
    <source>
        <dbReference type="ARBA" id="ARBA00023132"/>
    </source>
</evidence>
<keyword evidence="13" id="KW-0811">Translocation</keyword>
<comment type="subunit">
    <text evidence="19">Component of the Nup107-160 subcomplex of the nuclear pore complex (NPC). The Nup107-160 subcomplex includes NUP160, NUP133, NUP107, NUP98, NUP85, NUP43, NUP37, SEH1 and SEC13.</text>
</comment>
<dbReference type="InterPro" id="IPR001680">
    <property type="entry name" value="WD40_rpt"/>
</dbReference>
<reference evidence="22" key="1">
    <citation type="submission" date="2020-04" db="EMBL/GenBank/DDBJ databases">
        <authorList>
            <person name="Alioto T."/>
            <person name="Alioto T."/>
            <person name="Gomez Garrido J."/>
        </authorList>
    </citation>
    <scope>NUCLEOTIDE SEQUENCE</scope>
    <source>
        <strain evidence="22">A484AB</strain>
    </source>
</reference>
<dbReference type="GO" id="GO:0051301">
    <property type="term" value="P:cell division"/>
    <property type="evidence" value="ECO:0007669"/>
    <property type="project" value="UniProtKB-KW"/>
</dbReference>
<dbReference type="Proteomes" id="UP001152795">
    <property type="component" value="Unassembled WGS sequence"/>
</dbReference>